<dbReference type="RefSeq" id="WP_091976260.1">
    <property type="nucleotide sequence ID" value="NZ_FODF01000048.1"/>
</dbReference>
<dbReference type="AlphaFoldDB" id="A0A1H8KVS3"/>
<dbReference type="InterPro" id="IPR005039">
    <property type="entry name" value="Ant_C"/>
</dbReference>
<name>A0A1H8KVS3_9FIRM</name>
<evidence type="ECO:0000313" key="4">
    <source>
        <dbReference type="Proteomes" id="UP000199512"/>
    </source>
</evidence>
<sequence>MNSLIEIKTNDKLEPVVSGRELHERLGVKTKYKDWFPRMCEYGFTENIDYIAMAQKRATAQGNETTYIDHVLKLDMAKEIAMLQRSEKGKQIRQYFIEVEKEYNSPEKIMARALQIANNTINDLQLETKIKEQQIKELKPKADYTDKILASKSLVTISQIAKDYGMAGKSLNSLLHEFKIQYKQSGQWLLYAKYQNKGYTHSETVDIPLNDGGVKVVMNTKWTQKGRLFLYEQLKNNGILPVIES</sequence>
<dbReference type="InterPro" id="IPR013557">
    <property type="entry name" value="AntA/B_antirep"/>
</dbReference>
<proteinExistence type="predicted"/>
<gene>
    <name evidence="3" type="ORF">SAMN05216454_1485</name>
</gene>
<feature type="domain" description="Antirepressor protein C-terminal" evidence="1">
    <location>
        <begin position="132"/>
        <end position="236"/>
    </location>
</feature>
<dbReference type="OrthoDB" id="9812611at2"/>
<feature type="domain" description="AntA/AntB antirepressor" evidence="2">
    <location>
        <begin position="17"/>
        <end position="86"/>
    </location>
</feature>
<dbReference type="EMBL" id="FODF01000048">
    <property type="protein sequence ID" value="SEN97007.1"/>
    <property type="molecule type" value="Genomic_DNA"/>
</dbReference>
<organism evidence="3 4">
    <name type="scientific">Peptostreptococcus russellii</name>
    <dbReference type="NCBI Taxonomy" id="215200"/>
    <lineage>
        <taxon>Bacteria</taxon>
        <taxon>Bacillati</taxon>
        <taxon>Bacillota</taxon>
        <taxon>Clostridia</taxon>
        <taxon>Peptostreptococcales</taxon>
        <taxon>Peptostreptococcaceae</taxon>
        <taxon>Peptostreptococcus</taxon>
    </lineage>
</organism>
<dbReference type="STRING" id="215200.SAMN05216454_1485"/>
<evidence type="ECO:0000313" key="3">
    <source>
        <dbReference type="EMBL" id="SEN97007.1"/>
    </source>
</evidence>
<keyword evidence="4" id="KW-1185">Reference proteome</keyword>
<evidence type="ECO:0000259" key="2">
    <source>
        <dbReference type="Pfam" id="PF08346"/>
    </source>
</evidence>
<accession>A0A1H8KVS3</accession>
<dbReference type="Proteomes" id="UP000199512">
    <property type="component" value="Unassembled WGS sequence"/>
</dbReference>
<dbReference type="Pfam" id="PF03374">
    <property type="entry name" value="ANT"/>
    <property type="match status" value="1"/>
</dbReference>
<dbReference type="GO" id="GO:0003677">
    <property type="term" value="F:DNA binding"/>
    <property type="evidence" value="ECO:0007669"/>
    <property type="project" value="InterPro"/>
</dbReference>
<dbReference type="Pfam" id="PF08346">
    <property type="entry name" value="AntA"/>
    <property type="match status" value="1"/>
</dbReference>
<reference evidence="3 4" key="1">
    <citation type="submission" date="2016-10" db="EMBL/GenBank/DDBJ databases">
        <authorList>
            <person name="de Groot N.N."/>
        </authorList>
    </citation>
    <scope>NUCLEOTIDE SEQUENCE [LARGE SCALE GENOMIC DNA]</scope>
    <source>
        <strain evidence="3 4">Calf135</strain>
    </source>
</reference>
<evidence type="ECO:0000259" key="1">
    <source>
        <dbReference type="Pfam" id="PF03374"/>
    </source>
</evidence>
<protein>
    <submittedName>
        <fullName evidence="3">Anti-repressor protein</fullName>
    </submittedName>
</protein>